<dbReference type="RefSeq" id="WP_273249560.1">
    <property type="nucleotide sequence ID" value="NZ_VENJ01000011.1"/>
</dbReference>
<sequence>MAGACRPVQRQPLRQPVLPASEPDPANRRTAFVAEALRQLRRMPEYRTGRRRIDVAPGLGAPTGA</sequence>
<organism evidence="2 3">
    <name type="scientific">Sediminimonas qiaohouensis</name>
    <dbReference type="NCBI Taxonomy" id="552061"/>
    <lineage>
        <taxon>Bacteria</taxon>
        <taxon>Pseudomonadati</taxon>
        <taxon>Pseudomonadota</taxon>
        <taxon>Alphaproteobacteria</taxon>
        <taxon>Rhodobacterales</taxon>
        <taxon>Roseobacteraceae</taxon>
        <taxon>Sediminimonas</taxon>
    </lineage>
</organism>
<dbReference type="Proteomes" id="UP000483078">
    <property type="component" value="Unassembled WGS sequence"/>
</dbReference>
<dbReference type="AlphaFoldDB" id="A0A7C9LS88"/>
<name>A0A7C9LS88_9RHOB</name>
<proteinExistence type="predicted"/>
<evidence type="ECO:0000313" key="2">
    <source>
        <dbReference type="EMBL" id="MTJ04836.1"/>
    </source>
</evidence>
<evidence type="ECO:0000313" key="3">
    <source>
        <dbReference type="Proteomes" id="UP000483078"/>
    </source>
</evidence>
<protein>
    <submittedName>
        <fullName evidence="2">Uncharacterized protein</fullName>
    </submittedName>
</protein>
<feature type="region of interest" description="Disordered" evidence="1">
    <location>
        <begin position="1"/>
        <end position="29"/>
    </location>
</feature>
<accession>A0A7C9LS88</accession>
<gene>
    <name evidence="2" type="ORF">FH759_09120</name>
</gene>
<reference evidence="2 3" key="1">
    <citation type="submission" date="2019-06" db="EMBL/GenBank/DDBJ databases">
        <title>Enrichment of Autotrophic Halophilic Microorganisms from Red Sea Brine Pool Using Microbial Electrosynthesis System.</title>
        <authorList>
            <person name="Alqahtani M.F."/>
            <person name="Bajracharya S."/>
            <person name="Katuri K.P."/>
            <person name="Ali M."/>
            <person name="Saikaly P.E."/>
        </authorList>
    </citation>
    <scope>NUCLEOTIDE SEQUENCE [LARGE SCALE GENOMIC DNA]</scope>
    <source>
        <strain evidence="2">MES6</strain>
    </source>
</reference>
<dbReference type="EMBL" id="VENJ01000011">
    <property type="protein sequence ID" value="MTJ04836.1"/>
    <property type="molecule type" value="Genomic_DNA"/>
</dbReference>
<comment type="caution">
    <text evidence="2">The sequence shown here is derived from an EMBL/GenBank/DDBJ whole genome shotgun (WGS) entry which is preliminary data.</text>
</comment>
<evidence type="ECO:0000256" key="1">
    <source>
        <dbReference type="SAM" id="MobiDB-lite"/>
    </source>
</evidence>